<gene>
    <name evidence="2" type="ORF">MUN86_25435</name>
</gene>
<keyword evidence="3" id="KW-1185">Reference proteome</keyword>
<keyword evidence="1" id="KW-1133">Transmembrane helix</keyword>
<proteinExistence type="predicted"/>
<dbReference type="EMBL" id="CP095063">
    <property type="protein sequence ID" value="UOQ68818.1"/>
    <property type="molecule type" value="Genomic_DNA"/>
</dbReference>
<evidence type="ECO:0000256" key="1">
    <source>
        <dbReference type="SAM" id="Phobius"/>
    </source>
</evidence>
<reference evidence="2" key="1">
    <citation type="submission" date="2022-04" db="EMBL/GenBank/DDBJ databases">
        <title>Hymenobacter sp. isolated from the air.</title>
        <authorList>
            <person name="Won M."/>
            <person name="Lee C.-M."/>
            <person name="Woen H.-Y."/>
            <person name="Kwon S.-W."/>
        </authorList>
    </citation>
    <scope>NUCLEOTIDE SEQUENCE</scope>
    <source>
        <strain evidence="2">5420S-77</strain>
        <plasmid evidence="2">unnamed2</plasmid>
    </source>
</reference>
<protein>
    <recommendedName>
        <fullName evidence="4">Outer membrane protein beta-barrel domain-containing protein</fullName>
    </recommendedName>
</protein>
<keyword evidence="1" id="KW-0472">Membrane</keyword>
<keyword evidence="1" id="KW-0812">Transmembrane</keyword>
<evidence type="ECO:0000313" key="2">
    <source>
        <dbReference type="EMBL" id="UOQ68818.1"/>
    </source>
</evidence>
<feature type="transmembrane region" description="Helical" evidence="1">
    <location>
        <begin position="33"/>
        <end position="51"/>
    </location>
</feature>
<sequence>MGVLIAGTAHYRYTTLYTDASLNYYLQARKPTFVGWFVGVGFIAAYAYRRVTNDNPQYPTRTSHDVAVRPLLRGGRHWALGQRWLLDTHVAVAISSYPTQRIALNEFIGVGAGYRF</sequence>
<evidence type="ECO:0000313" key="3">
    <source>
        <dbReference type="Proteomes" id="UP000830401"/>
    </source>
</evidence>
<keyword evidence="2" id="KW-0614">Plasmid</keyword>
<geneLocation type="plasmid" evidence="2 3">
    <name>unnamed2</name>
</geneLocation>
<evidence type="ECO:0008006" key="4">
    <source>
        <dbReference type="Google" id="ProtNLM"/>
    </source>
</evidence>
<name>A0ABY4GD20_9BACT</name>
<dbReference type="Proteomes" id="UP000830401">
    <property type="component" value="Plasmid unnamed2"/>
</dbReference>
<dbReference type="RefSeq" id="WP_245126390.1">
    <property type="nucleotide sequence ID" value="NZ_CP095063.1"/>
</dbReference>
<organism evidence="2 3">
    <name type="scientific">Hymenobacter volaticus</name>
    <dbReference type="NCBI Taxonomy" id="2932254"/>
    <lineage>
        <taxon>Bacteria</taxon>
        <taxon>Pseudomonadati</taxon>
        <taxon>Bacteroidota</taxon>
        <taxon>Cytophagia</taxon>
        <taxon>Cytophagales</taxon>
        <taxon>Hymenobacteraceae</taxon>
        <taxon>Hymenobacter</taxon>
    </lineage>
</organism>
<accession>A0ABY4GD20</accession>